<accession>A0A4V2NGU1</accession>
<gene>
    <name evidence="1" type="ORF">BZM27_27580</name>
</gene>
<protein>
    <submittedName>
        <fullName evidence="1">Uncharacterized protein</fullName>
    </submittedName>
</protein>
<proteinExistence type="predicted"/>
<dbReference type="EMBL" id="MWML01000117">
    <property type="protein sequence ID" value="TCG06278.1"/>
    <property type="molecule type" value="Genomic_DNA"/>
</dbReference>
<keyword evidence="2" id="KW-1185">Reference proteome</keyword>
<organism evidence="1 2">
    <name type="scientific">Paraburkholderia steynii</name>
    <dbReference type="NCBI Taxonomy" id="1245441"/>
    <lineage>
        <taxon>Bacteria</taxon>
        <taxon>Pseudomonadati</taxon>
        <taxon>Pseudomonadota</taxon>
        <taxon>Betaproteobacteria</taxon>
        <taxon>Burkholderiales</taxon>
        <taxon>Burkholderiaceae</taxon>
        <taxon>Paraburkholderia</taxon>
    </lineage>
</organism>
<evidence type="ECO:0000313" key="2">
    <source>
        <dbReference type="Proteomes" id="UP000294200"/>
    </source>
</evidence>
<dbReference type="Proteomes" id="UP000294200">
    <property type="component" value="Unassembled WGS sequence"/>
</dbReference>
<dbReference type="AlphaFoldDB" id="A0A4V2NGU1"/>
<sequence>MTGHLNAYTSAERFALDCVANLHDQLRAAVGTNTRFCTHGAADLLEVATVIADALDRCRADTRLLRELGRRQLTKLNLGNVPGVPGGMPEDELLAAYRDDALLVAGGKVALEECCSNLLGWLRAANAMLDAGDGLRH</sequence>
<evidence type="ECO:0000313" key="1">
    <source>
        <dbReference type="EMBL" id="TCG06278.1"/>
    </source>
</evidence>
<name>A0A4V2NGU1_9BURK</name>
<comment type="caution">
    <text evidence="1">The sequence shown here is derived from an EMBL/GenBank/DDBJ whole genome shotgun (WGS) entry which is preliminary data.</text>
</comment>
<reference evidence="1 2" key="1">
    <citation type="submission" date="2017-02" db="EMBL/GenBank/DDBJ databases">
        <title>Paraburkholderia sophoroidis sp. nov. and Paraburkholderia steynii sp. nov. rhizobial symbionts of the fynbos legume Hypocalyptus sophoroides.</title>
        <authorList>
            <person name="Steenkamp E.T."/>
            <person name="Beukes C.W."/>
            <person name="Van Zyl E."/>
            <person name="Avontuur J."/>
            <person name="Chan W.Y."/>
            <person name="Hassen A."/>
            <person name="Palmer M."/>
            <person name="Mthombeni L."/>
            <person name="Phalane F."/>
            <person name="Sereme K."/>
            <person name="Venter S.N."/>
        </authorList>
    </citation>
    <scope>NUCLEOTIDE SEQUENCE [LARGE SCALE GENOMIC DNA]</scope>
    <source>
        <strain evidence="1 2">HC1.1ba</strain>
    </source>
</reference>